<gene>
    <name evidence="2" type="ORF">EDB81DRAFT_398572</name>
</gene>
<dbReference type="OrthoDB" id="4738706at2759"/>
<evidence type="ECO:0000313" key="2">
    <source>
        <dbReference type="EMBL" id="KAH7156715.1"/>
    </source>
</evidence>
<comment type="caution">
    <text evidence="2">The sequence shown here is derived from an EMBL/GenBank/DDBJ whole genome shotgun (WGS) entry which is preliminary data.</text>
</comment>
<dbReference type="Proteomes" id="UP000738349">
    <property type="component" value="Unassembled WGS sequence"/>
</dbReference>
<feature type="region of interest" description="Disordered" evidence="1">
    <location>
        <begin position="314"/>
        <end position="344"/>
    </location>
</feature>
<evidence type="ECO:0000256" key="1">
    <source>
        <dbReference type="SAM" id="MobiDB-lite"/>
    </source>
</evidence>
<name>A0A9P9F8L1_9HYPO</name>
<sequence length="374" mass="42484">MVRRREHKQPLRATVADRSIGPYKTESKVQSQAGLKNNDLEHIGGWSDTAFSILAASPTLDFSTQAVEPTSTALSAAALAKVEGHDLRPKKKSRRDTPPTSHPNPARSQSLDVKSGPEGNNQVKTPLFACPFCKKDGQKYQDCSKYELRRVKDVKQHICRKHTKHEYYCSSCSKGFSAKEAKDEHELGCQEQPKTQPDENSRWQRKELNVTNIRGYSPEEQWFSIWDTLFPGLQRPRSCYLGNNLEEMMAQIRDLWDRKRSSIICDVLKDENKTMDGPSLLNSAMQTVFNQFESEMATSNPGNKTQKQLKIPAIPKQQESGANPLTSTSGYQGYATDAEQDSQEEWQHVDLPTTFDEFQFCDSDGFLNDWEFTF</sequence>
<accession>A0A9P9F8L1</accession>
<protein>
    <recommendedName>
        <fullName evidence="4">C2H2-type domain-containing protein</fullName>
    </recommendedName>
</protein>
<feature type="compositionally biased region" description="Polar residues" evidence="1">
    <location>
        <begin position="106"/>
        <end position="120"/>
    </location>
</feature>
<feature type="region of interest" description="Disordered" evidence="1">
    <location>
        <begin position="1"/>
        <end position="34"/>
    </location>
</feature>
<dbReference type="PANTHER" id="PTHR38166:SF1">
    <property type="entry name" value="C2H2-TYPE DOMAIN-CONTAINING PROTEIN"/>
    <property type="match status" value="1"/>
</dbReference>
<reference evidence="2" key="1">
    <citation type="journal article" date="2021" name="Nat. Commun.">
        <title>Genetic determinants of endophytism in the Arabidopsis root mycobiome.</title>
        <authorList>
            <person name="Mesny F."/>
            <person name="Miyauchi S."/>
            <person name="Thiergart T."/>
            <person name="Pickel B."/>
            <person name="Atanasova L."/>
            <person name="Karlsson M."/>
            <person name="Huettel B."/>
            <person name="Barry K.W."/>
            <person name="Haridas S."/>
            <person name="Chen C."/>
            <person name="Bauer D."/>
            <person name="Andreopoulos W."/>
            <person name="Pangilinan J."/>
            <person name="LaButti K."/>
            <person name="Riley R."/>
            <person name="Lipzen A."/>
            <person name="Clum A."/>
            <person name="Drula E."/>
            <person name="Henrissat B."/>
            <person name="Kohler A."/>
            <person name="Grigoriev I.V."/>
            <person name="Martin F.M."/>
            <person name="Hacquard S."/>
        </authorList>
    </citation>
    <scope>NUCLEOTIDE SEQUENCE</scope>
    <source>
        <strain evidence="2">MPI-CAGE-AT-0147</strain>
    </source>
</reference>
<feature type="region of interest" description="Disordered" evidence="1">
    <location>
        <begin position="80"/>
        <end position="120"/>
    </location>
</feature>
<keyword evidence="3" id="KW-1185">Reference proteome</keyword>
<dbReference type="EMBL" id="JAGMUV010000005">
    <property type="protein sequence ID" value="KAH7156715.1"/>
    <property type="molecule type" value="Genomic_DNA"/>
</dbReference>
<dbReference type="AlphaFoldDB" id="A0A9P9F8L1"/>
<proteinExistence type="predicted"/>
<feature type="compositionally biased region" description="Polar residues" evidence="1">
    <location>
        <begin position="317"/>
        <end position="331"/>
    </location>
</feature>
<evidence type="ECO:0000313" key="3">
    <source>
        <dbReference type="Proteomes" id="UP000738349"/>
    </source>
</evidence>
<organism evidence="2 3">
    <name type="scientific">Dactylonectria macrodidyma</name>
    <dbReference type="NCBI Taxonomy" id="307937"/>
    <lineage>
        <taxon>Eukaryota</taxon>
        <taxon>Fungi</taxon>
        <taxon>Dikarya</taxon>
        <taxon>Ascomycota</taxon>
        <taxon>Pezizomycotina</taxon>
        <taxon>Sordariomycetes</taxon>
        <taxon>Hypocreomycetidae</taxon>
        <taxon>Hypocreales</taxon>
        <taxon>Nectriaceae</taxon>
        <taxon>Dactylonectria</taxon>
    </lineage>
</organism>
<dbReference type="PANTHER" id="PTHR38166">
    <property type="entry name" value="C2H2-TYPE DOMAIN-CONTAINING PROTEIN-RELATED"/>
    <property type="match status" value="1"/>
</dbReference>
<evidence type="ECO:0008006" key="4">
    <source>
        <dbReference type="Google" id="ProtNLM"/>
    </source>
</evidence>